<dbReference type="InterPro" id="IPR001478">
    <property type="entry name" value="PDZ"/>
</dbReference>
<dbReference type="Gene3D" id="2.30.42.10">
    <property type="match status" value="2"/>
</dbReference>
<feature type="domain" description="PDZ" evidence="12">
    <location>
        <begin position="288"/>
        <end position="385"/>
    </location>
</feature>
<dbReference type="SUPFAM" id="SSF50156">
    <property type="entry name" value="PDZ domain-like"/>
    <property type="match status" value="2"/>
</dbReference>
<dbReference type="InterPro" id="IPR036034">
    <property type="entry name" value="PDZ_sf"/>
</dbReference>
<dbReference type="PaxDb" id="665571-STHERM_c17370"/>
<dbReference type="InterPro" id="IPR011782">
    <property type="entry name" value="Pept_S1C_Do"/>
</dbReference>
<feature type="chain" id="PRO_5003139715" evidence="11">
    <location>
        <begin position="23"/>
        <end position="504"/>
    </location>
</feature>
<evidence type="ECO:0000256" key="8">
    <source>
        <dbReference type="ARBA" id="ARBA00022825"/>
    </source>
</evidence>
<dbReference type="RefSeq" id="WP_013314511.1">
    <property type="nucleotide sequence ID" value="NC_014484.1"/>
</dbReference>
<dbReference type="GO" id="GO:0042597">
    <property type="term" value="C:periplasmic space"/>
    <property type="evidence" value="ECO:0007669"/>
    <property type="project" value="UniProtKB-SubCell"/>
</dbReference>
<dbReference type="Proteomes" id="UP000001296">
    <property type="component" value="Chromosome"/>
</dbReference>
<dbReference type="InterPro" id="IPR041489">
    <property type="entry name" value="PDZ_6"/>
</dbReference>
<evidence type="ECO:0000256" key="5">
    <source>
        <dbReference type="ARBA" id="ARBA00022737"/>
    </source>
</evidence>
<comment type="similarity">
    <text evidence="2">Belongs to the peptidase S1C family.</text>
</comment>
<feature type="binding site" evidence="10">
    <location>
        <position position="168"/>
    </location>
    <ligand>
        <name>substrate</name>
    </ligand>
</feature>
<dbReference type="GO" id="GO:0006508">
    <property type="term" value="P:proteolysis"/>
    <property type="evidence" value="ECO:0007669"/>
    <property type="project" value="UniProtKB-KW"/>
</dbReference>
<dbReference type="InterPro" id="IPR009003">
    <property type="entry name" value="Peptidase_S1_PA"/>
</dbReference>
<sequence length="504" mass="54194">MKRNLVLRAVAFVFLVVACTQAQQNVAFVDSPTAAGQTVDPSPSAVPVREERVVEKTYVDPRAFEEIFNRVSRDVLPVVVEINVVEVVKQRVPSFESPWDFFFGTPQFQEREFRRSGLGSGVIVRRDGKTVYVLTNAHVVGDADEISVKLYDQRSFPAKIVGKDERIDLAVVSFETSEEIPVARLGDSDTLEVGDWVLAVGNPYGFESTVTAGIVSALGRKSPPGTQIGEFTDYIQTDAAINPGNSGGALVNLDAEVIGINAWIASQTGGNVGLGFAIPINVAKRAMEQLIEKGHVAYGWLGVTLLDPSDVAFPGFAEALGIKGKKGTLISNVYVGSPAWQAGLRPGDFVVRAGNTVITQASELSREIGMRSPGERVEIEVLRQGGSKIFTVRLGERKTDDELSRAVEQLWPGLMVTQLTDEVRERYGVEARTGVLVVQVAAGTPPAVAGLRAGDVITGVGERAVRSVKDFYGALAETSRPGATVRFSVLRGTTEVVIGLKVPR</sequence>
<dbReference type="Pfam" id="PF13180">
    <property type="entry name" value="PDZ_2"/>
    <property type="match status" value="1"/>
</dbReference>
<dbReference type="PRINTS" id="PR00834">
    <property type="entry name" value="PROTEASES2C"/>
</dbReference>
<reference key="1">
    <citation type="submission" date="2009-08" db="EMBL/GenBank/DDBJ databases">
        <title>The genome sequence of Spirochaeta thermophila DSM6192.</title>
        <authorList>
            <person name="Angelov A."/>
            <person name="Mientus M."/>
            <person name="Wittenberg S."/>
            <person name="Lehmann R."/>
            <person name="Liesegang H."/>
            <person name="Daniel R."/>
            <person name="Liebl W."/>
        </authorList>
    </citation>
    <scope>NUCLEOTIDE SEQUENCE</scope>
    <source>
        <strain>DSM 6192</strain>
    </source>
</reference>
<reference evidence="13 14" key="2">
    <citation type="journal article" date="2010" name="J. Bacteriol.">
        <title>Genome sequence of the polysaccharide-degrading, thermophilic anaerobe Spirochaeta thermophila DSM 6192.</title>
        <authorList>
            <person name="Angelov A."/>
            <person name="Liebl S."/>
            <person name="Ballschmiter M."/>
            <person name="Bomeke M."/>
            <person name="Lehmann R."/>
            <person name="Liesegang H."/>
            <person name="Daniel R."/>
            <person name="Liebl W."/>
        </authorList>
    </citation>
    <scope>NUCLEOTIDE SEQUENCE [LARGE SCALE GENOMIC DNA]</scope>
    <source>
        <strain evidence="14">ATCC 49972 / DSM 6192 / RI 19.B1</strain>
    </source>
</reference>
<evidence type="ECO:0000313" key="14">
    <source>
        <dbReference type="Proteomes" id="UP000001296"/>
    </source>
</evidence>
<feature type="active site" description="Charge relay system" evidence="9">
    <location>
        <position position="246"/>
    </location>
</feature>
<evidence type="ECO:0000256" key="9">
    <source>
        <dbReference type="PIRSR" id="PIRSR611782-1"/>
    </source>
</evidence>
<feature type="binding site" evidence="10">
    <location>
        <begin position="244"/>
        <end position="246"/>
    </location>
    <ligand>
        <name>substrate</name>
    </ligand>
</feature>
<dbReference type="PANTHER" id="PTHR43343:SF3">
    <property type="entry name" value="PROTEASE DO-LIKE 8, CHLOROPLASTIC"/>
    <property type="match status" value="1"/>
</dbReference>
<dbReference type="HOGENOM" id="CLU_020120_1_0_12"/>
<dbReference type="FunFam" id="2.40.10.10:FF:000001">
    <property type="entry name" value="Periplasmic serine protease DegS"/>
    <property type="match status" value="1"/>
</dbReference>
<organism evidence="13 14">
    <name type="scientific">Winmispira thermophila (strain ATCC 49972 / DSM 6192 / RI 19.B1)</name>
    <name type="common">Spirochaeta thermophila</name>
    <dbReference type="NCBI Taxonomy" id="665571"/>
    <lineage>
        <taxon>Bacteria</taxon>
        <taxon>Pseudomonadati</taxon>
        <taxon>Spirochaetota</taxon>
        <taxon>Spirochaetia</taxon>
        <taxon>Winmispirales</taxon>
        <taxon>Winmispiraceae</taxon>
        <taxon>Winmispira</taxon>
    </lineage>
</organism>
<evidence type="ECO:0000256" key="11">
    <source>
        <dbReference type="SAM" id="SignalP"/>
    </source>
</evidence>
<dbReference type="PANTHER" id="PTHR43343">
    <property type="entry name" value="PEPTIDASE S12"/>
    <property type="match status" value="1"/>
</dbReference>
<dbReference type="PROSITE" id="PS50106">
    <property type="entry name" value="PDZ"/>
    <property type="match status" value="2"/>
</dbReference>
<evidence type="ECO:0000256" key="2">
    <source>
        <dbReference type="ARBA" id="ARBA00010541"/>
    </source>
</evidence>
<feature type="active site" description="Charge relay system" evidence="9">
    <location>
        <position position="168"/>
    </location>
</feature>
<name>E0RP10_WINT6</name>
<keyword evidence="3" id="KW-0645">Protease</keyword>
<protein>
    <submittedName>
        <fullName evidence="13">Putative peptidase</fullName>
    </submittedName>
</protein>
<evidence type="ECO:0000256" key="10">
    <source>
        <dbReference type="PIRSR" id="PIRSR611782-2"/>
    </source>
</evidence>
<evidence type="ECO:0000256" key="6">
    <source>
        <dbReference type="ARBA" id="ARBA00022764"/>
    </source>
</evidence>
<feature type="signal peptide" evidence="11">
    <location>
        <begin position="1"/>
        <end position="22"/>
    </location>
</feature>
<feature type="active site" description="Charge relay system" evidence="9">
    <location>
        <position position="138"/>
    </location>
</feature>
<dbReference type="SMART" id="SM00228">
    <property type="entry name" value="PDZ"/>
    <property type="match status" value="2"/>
</dbReference>
<dbReference type="SUPFAM" id="SSF50494">
    <property type="entry name" value="Trypsin-like serine proteases"/>
    <property type="match status" value="1"/>
</dbReference>
<dbReference type="AlphaFoldDB" id="E0RP10"/>
<dbReference type="EMBL" id="CP001698">
    <property type="protein sequence ID" value="ADN02672.1"/>
    <property type="molecule type" value="Genomic_DNA"/>
</dbReference>
<keyword evidence="4 11" id="KW-0732">Signal</keyword>
<feature type="binding site" evidence="10">
    <location>
        <position position="138"/>
    </location>
    <ligand>
        <name>substrate</name>
    </ligand>
</feature>
<feature type="domain" description="PDZ" evidence="12">
    <location>
        <begin position="416"/>
        <end position="468"/>
    </location>
</feature>
<dbReference type="InterPro" id="IPR001940">
    <property type="entry name" value="Peptidase_S1C"/>
</dbReference>
<dbReference type="Gene3D" id="2.40.10.120">
    <property type="match status" value="1"/>
</dbReference>
<evidence type="ECO:0000256" key="7">
    <source>
        <dbReference type="ARBA" id="ARBA00022801"/>
    </source>
</evidence>
<evidence type="ECO:0000259" key="12">
    <source>
        <dbReference type="PROSITE" id="PS50106"/>
    </source>
</evidence>
<dbReference type="Pfam" id="PF17820">
    <property type="entry name" value="PDZ_6"/>
    <property type="match status" value="1"/>
</dbReference>
<dbReference type="CDD" id="cd06779">
    <property type="entry name" value="cpPDZ_Deg_HtrA-like"/>
    <property type="match status" value="1"/>
</dbReference>
<dbReference type="KEGG" id="sta:STHERM_c17370"/>
<dbReference type="InterPro" id="IPR051201">
    <property type="entry name" value="Chloro_Bact_Ser_Proteases"/>
</dbReference>
<keyword evidence="6" id="KW-0574">Periplasm</keyword>
<proteinExistence type="inferred from homology"/>
<keyword evidence="8" id="KW-0720">Serine protease</keyword>
<dbReference type="PROSITE" id="PS51257">
    <property type="entry name" value="PROKAR_LIPOPROTEIN"/>
    <property type="match status" value="1"/>
</dbReference>
<comment type="subcellular location">
    <subcellularLocation>
        <location evidence="1">Periplasm</location>
    </subcellularLocation>
</comment>
<keyword evidence="5" id="KW-0677">Repeat</keyword>
<evidence type="ECO:0000256" key="4">
    <source>
        <dbReference type="ARBA" id="ARBA00022729"/>
    </source>
</evidence>
<dbReference type="eggNOG" id="COG0265">
    <property type="taxonomic scope" value="Bacteria"/>
</dbReference>
<evidence type="ECO:0000256" key="3">
    <source>
        <dbReference type="ARBA" id="ARBA00022670"/>
    </source>
</evidence>
<keyword evidence="7" id="KW-0378">Hydrolase</keyword>
<evidence type="ECO:0000256" key="1">
    <source>
        <dbReference type="ARBA" id="ARBA00004418"/>
    </source>
</evidence>
<gene>
    <name evidence="13" type="ordered locus">STHERM_c17370</name>
</gene>
<accession>E0RP10</accession>
<evidence type="ECO:0000313" key="13">
    <source>
        <dbReference type="EMBL" id="ADN02672.1"/>
    </source>
</evidence>
<dbReference type="Pfam" id="PF13365">
    <property type="entry name" value="Trypsin_2"/>
    <property type="match status" value="1"/>
</dbReference>
<dbReference type="GO" id="GO:0004252">
    <property type="term" value="F:serine-type endopeptidase activity"/>
    <property type="evidence" value="ECO:0007669"/>
    <property type="project" value="InterPro"/>
</dbReference>
<dbReference type="NCBIfam" id="TIGR02037">
    <property type="entry name" value="degP_htrA_DO"/>
    <property type="match status" value="1"/>
</dbReference>